<reference evidence="2" key="1">
    <citation type="submission" date="2020-06" db="EMBL/GenBank/DDBJ databases">
        <title>Draft genome of Bugula neritina, a colonial animal packing powerful symbionts and potential medicines.</title>
        <authorList>
            <person name="Rayko M."/>
        </authorList>
    </citation>
    <scope>NUCLEOTIDE SEQUENCE [LARGE SCALE GENOMIC DNA]</scope>
    <source>
        <strain evidence="2">Kwan_BN1</strain>
    </source>
</reference>
<dbReference type="AlphaFoldDB" id="A0A7J7JI23"/>
<dbReference type="GO" id="GO:0042054">
    <property type="term" value="F:histone methyltransferase activity"/>
    <property type="evidence" value="ECO:0007669"/>
    <property type="project" value="InterPro"/>
</dbReference>
<dbReference type="InterPro" id="IPR047762">
    <property type="entry name" value="EHMT_CRR"/>
</dbReference>
<feature type="domain" description="EHMT1/2 cysteine-rich region" evidence="1">
    <location>
        <begin position="3"/>
        <end position="68"/>
    </location>
</feature>
<proteinExistence type="predicted"/>
<dbReference type="GO" id="GO:0002039">
    <property type="term" value="F:p53 binding"/>
    <property type="evidence" value="ECO:0007669"/>
    <property type="project" value="InterPro"/>
</dbReference>
<dbReference type="Proteomes" id="UP000593567">
    <property type="component" value="Unassembled WGS sequence"/>
</dbReference>
<evidence type="ECO:0000313" key="2">
    <source>
        <dbReference type="EMBL" id="KAF6025982.1"/>
    </source>
</evidence>
<comment type="caution">
    <text evidence="2">The sequence shown here is derived from an EMBL/GenBank/DDBJ whole genome shotgun (WGS) entry which is preliminary data.</text>
</comment>
<dbReference type="PANTHER" id="PTHR46307">
    <property type="entry name" value="G9A, ISOFORM B"/>
    <property type="match status" value="1"/>
</dbReference>
<dbReference type="Pfam" id="PF21533">
    <property type="entry name" value="EHMT1-2_CRR"/>
    <property type="match status" value="1"/>
</dbReference>
<dbReference type="GO" id="GO:0008270">
    <property type="term" value="F:zinc ion binding"/>
    <property type="evidence" value="ECO:0007669"/>
    <property type="project" value="InterPro"/>
</dbReference>
<dbReference type="InterPro" id="IPR043550">
    <property type="entry name" value="EHMT1/EHMT2"/>
</dbReference>
<evidence type="ECO:0000313" key="3">
    <source>
        <dbReference type="Proteomes" id="UP000593567"/>
    </source>
</evidence>
<dbReference type="PANTHER" id="PTHR46307:SF4">
    <property type="entry name" value="G9A, ISOFORM B"/>
    <property type="match status" value="1"/>
</dbReference>
<dbReference type="EMBL" id="VXIV02002381">
    <property type="protein sequence ID" value="KAF6025982.1"/>
    <property type="molecule type" value="Genomic_DNA"/>
</dbReference>
<dbReference type="GO" id="GO:0016279">
    <property type="term" value="F:protein-lysine N-methyltransferase activity"/>
    <property type="evidence" value="ECO:0007669"/>
    <property type="project" value="InterPro"/>
</dbReference>
<organism evidence="2 3">
    <name type="scientific">Bugula neritina</name>
    <name type="common">Brown bryozoan</name>
    <name type="synonym">Sertularia neritina</name>
    <dbReference type="NCBI Taxonomy" id="10212"/>
    <lineage>
        <taxon>Eukaryota</taxon>
        <taxon>Metazoa</taxon>
        <taxon>Spiralia</taxon>
        <taxon>Lophotrochozoa</taxon>
        <taxon>Bryozoa</taxon>
        <taxon>Gymnolaemata</taxon>
        <taxon>Cheilostomatida</taxon>
        <taxon>Flustrina</taxon>
        <taxon>Buguloidea</taxon>
        <taxon>Bugulidae</taxon>
        <taxon>Bugula</taxon>
    </lineage>
</organism>
<name>A0A7J7JI23_BUGNE</name>
<protein>
    <recommendedName>
        <fullName evidence="1">EHMT1/2 cysteine-rich region domain-containing protein</fullName>
    </recommendedName>
</protein>
<gene>
    <name evidence="2" type="ORF">EB796_015711</name>
</gene>
<accession>A0A7J7JI23</accession>
<sequence length="139" mass="15690">MFCQAVDTIDNTAVNCMHKVTDKVELRASARLPLMILCKFHRKKLNQHTSCPMCGQFCTRGTFVDCTGGKGICITSLAKSKRRMELISARIVERSHSKSLKCEIVSESGRNQAKKRARGWLECASGWCLNPQVLLQRRM</sequence>
<evidence type="ECO:0000259" key="1">
    <source>
        <dbReference type="Pfam" id="PF21533"/>
    </source>
</evidence>
<keyword evidence="3" id="KW-1185">Reference proteome</keyword>